<dbReference type="InterPro" id="IPR053521">
    <property type="entry name" value="McjB-like"/>
</dbReference>
<protein>
    <recommendedName>
        <fullName evidence="2">Microcin J25-processing protein McjB C-terminal domain-containing protein</fullName>
    </recommendedName>
</protein>
<dbReference type="Proteomes" id="UP000250088">
    <property type="component" value="Chromosome"/>
</dbReference>
<keyword evidence="4" id="KW-1185">Reference proteome</keyword>
<dbReference type="InterPro" id="IPR032708">
    <property type="entry name" value="McjB_C"/>
</dbReference>
<dbReference type="OrthoDB" id="239060at2157"/>
<dbReference type="RefSeq" id="WP_086888339.1">
    <property type="nucleotide sequence ID" value="NZ_CP019893.1"/>
</dbReference>
<proteinExistence type="predicted"/>
<dbReference type="AlphaFoldDB" id="A0A2Z2HS47"/>
<name>A0A2Z2HS47_9EURY</name>
<reference evidence="4" key="1">
    <citation type="submission" date="2017-02" db="EMBL/GenBank/DDBJ databases">
        <title>Natronthermophilus aegyptiacus gen. nov.,sp. nov., an aerobic, extremely halophilic alkalithermophilic archaeon isolated from the athalassohaline Wadi An Natrun, Egypt.</title>
        <authorList>
            <person name="Zhao B."/>
        </authorList>
    </citation>
    <scope>NUCLEOTIDE SEQUENCE [LARGE SCALE GENOMIC DNA]</scope>
    <source>
        <strain evidence="4">JW/NM-HA 15</strain>
    </source>
</reference>
<dbReference type="GeneID" id="32894337"/>
<evidence type="ECO:0000313" key="4">
    <source>
        <dbReference type="Proteomes" id="UP000250088"/>
    </source>
</evidence>
<organism evidence="3 4">
    <name type="scientific">Natrarchaeobaculum aegyptiacum</name>
    <dbReference type="NCBI Taxonomy" id="745377"/>
    <lineage>
        <taxon>Archaea</taxon>
        <taxon>Methanobacteriati</taxon>
        <taxon>Methanobacteriota</taxon>
        <taxon>Stenosarchaea group</taxon>
        <taxon>Halobacteria</taxon>
        <taxon>Halobacteriales</taxon>
        <taxon>Natrialbaceae</taxon>
        <taxon>Natrarchaeobaculum</taxon>
    </lineage>
</organism>
<evidence type="ECO:0000256" key="1">
    <source>
        <dbReference type="SAM" id="MobiDB-lite"/>
    </source>
</evidence>
<dbReference type="NCBIfam" id="NF033537">
    <property type="entry name" value="lasso_biosyn_B2"/>
    <property type="match status" value="1"/>
</dbReference>
<dbReference type="EMBL" id="CP019893">
    <property type="protein sequence ID" value="ARS89960.1"/>
    <property type="molecule type" value="Genomic_DNA"/>
</dbReference>
<feature type="region of interest" description="Disordered" evidence="1">
    <location>
        <begin position="105"/>
        <end position="125"/>
    </location>
</feature>
<evidence type="ECO:0000313" key="3">
    <source>
        <dbReference type="EMBL" id="ARS89960.1"/>
    </source>
</evidence>
<accession>A0A2Z2HS47</accession>
<dbReference type="Pfam" id="PF13471">
    <property type="entry name" value="Transglut_core3"/>
    <property type="match status" value="1"/>
</dbReference>
<gene>
    <name evidence="3" type="ORF">B1756_09615</name>
</gene>
<evidence type="ECO:0000259" key="2">
    <source>
        <dbReference type="Pfam" id="PF13471"/>
    </source>
</evidence>
<dbReference type="KEGG" id="naj:B1756_09615"/>
<feature type="domain" description="Microcin J25-processing protein McjB C-terminal" evidence="2">
    <location>
        <begin position="25"/>
        <end position="109"/>
    </location>
</feature>
<sequence>MGRVAGFLAVSVGEKFRLLLAATVLLTVRVGIVVGSFDQCRRWLLVPARLLSGIVPGSPSPVRVAWAVDAADRSIPGHRTCLMRSLSSEVLHVLYGHDVVHRIGVDANPPPDADRPRRPSRAAITPPAGIDFEAHSWIEYDGEVIIGHLEDLSRFEPLPPLNDHGDP</sequence>